<dbReference type="Proteomes" id="UP000281726">
    <property type="component" value="Unassembled WGS sequence"/>
</dbReference>
<protein>
    <submittedName>
        <fullName evidence="1">Alpha/beta hydrolase</fullName>
    </submittedName>
</protein>
<reference evidence="1 2" key="1">
    <citation type="journal article" date="2004" name="Syst. Appl. Microbiol.">
        <title>Cryptoendolithic actinomycetes from antarctic sandstone rock samples: Micromonospora endolithica sp. nov. and two isolates related to Micromonospora coerulea Jensen 1932.</title>
        <authorList>
            <person name="Hirsch P."/>
            <person name="Mevs U."/>
            <person name="Kroppenstedt R.M."/>
            <person name="Schumann P."/>
            <person name="Stackebrandt E."/>
        </authorList>
    </citation>
    <scope>NUCLEOTIDE SEQUENCE [LARGE SCALE GENOMIC DNA]</scope>
    <source>
        <strain evidence="1 2">JCM 12677</strain>
    </source>
</reference>
<dbReference type="Gene3D" id="3.40.50.1820">
    <property type="entry name" value="alpha/beta hydrolase"/>
    <property type="match status" value="1"/>
</dbReference>
<proteinExistence type="predicted"/>
<dbReference type="InterPro" id="IPR029058">
    <property type="entry name" value="AB_hydrolase_fold"/>
</dbReference>
<evidence type="ECO:0000313" key="1">
    <source>
        <dbReference type="EMBL" id="RKN46423.1"/>
    </source>
</evidence>
<name>A0A3A9ZDS2_9ACTN</name>
<dbReference type="RefSeq" id="WP_120729203.1">
    <property type="nucleotide sequence ID" value="NZ_RBAK01000005.1"/>
</dbReference>
<dbReference type="OrthoDB" id="70765at2"/>
<keyword evidence="2" id="KW-1185">Reference proteome</keyword>
<dbReference type="AlphaFoldDB" id="A0A3A9ZDS2"/>
<organism evidence="1 2">
    <name type="scientific">Micromonospora endolithica</name>
    <dbReference type="NCBI Taxonomy" id="230091"/>
    <lineage>
        <taxon>Bacteria</taxon>
        <taxon>Bacillati</taxon>
        <taxon>Actinomycetota</taxon>
        <taxon>Actinomycetes</taxon>
        <taxon>Micromonosporales</taxon>
        <taxon>Micromonosporaceae</taxon>
        <taxon>Micromonospora</taxon>
    </lineage>
</organism>
<gene>
    <name evidence="1" type="ORF">D7223_16110</name>
</gene>
<comment type="caution">
    <text evidence="1">The sequence shown here is derived from an EMBL/GenBank/DDBJ whole genome shotgun (WGS) entry which is preliminary data.</text>
</comment>
<dbReference type="SUPFAM" id="SSF53474">
    <property type="entry name" value="alpha/beta-Hydrolases"/>
    <property type="match status" value="1"/>
</dbReference>
<evidence type="ECO:0000313" key="2">
    <source>
        <dbReference type="Proteomes" id="UP000281726"/>
    </source>
</evidence>
<dbReference type="GO" id="GO:0016787">
    <property type="term" value="F:hydrolase activity"/>
    <property type="evidence" value="ECO:0007669"/>
    <property type="project" value="UniProtKB-KW"/>
</dbReference>
<dbReference type="EMBL" id="RBAK01000005">
    <property type="protein sequence ID" value="RKN46423.1"/>
    <property type="molecule type" value="Genomic_DNA"/>
</dbReference>
<accession>A0A3A9ZDS2</accession>
<keyword evidence="1" id="KW-0378">Hydrolase</keyword>
<sequence>MADRRAVLIPGRGYDTRYPLFVYAGEALRRAGFALHGISWQVPDDLEVTQARAWVAGQVAAAVTDRTDLLVGKSLGSFATPFAAEHRLPAIWFTPLLRVPEVVDGLRRATAPYLLIGGTADPSWDGAAARRLTSNVVEIPEADHALMVPGPLARSADALGRVCGAVEEFVQIS</sequence>